<feature type="signal peptide" evidence="4">
    <location>
        <begin position="1"/>
        <end position="24"/>
    </location>
</feature>
<keyword evidence="4" id="KW-0732">Signal</keyword>
<keyword evidence="1 3" id="KW-0378">Hydrolase</keyword>
<dbReference type="Pfam" id="PF00150">
    <property type="entry name" value="Cellulase"/>
    <property type="match status" value="1"/>
</dbReference>
<dbReference type="GO" id="GO:0004553">
    <property type="term" value="F:hydrolase activity, hydrolyzing O-glycosyl compounds"/>
    <property type="evidence" value="ECO:0007669"/>
    <property type="project" value="InterPro"/>
</dbReference>
<accession>A0A4U0NZ07</accession>
<evidence type="ECO:0000313" key="7">
    <source>
        <dbReference type="Proteomes" id="UP000306808"/>
    </source>
</evidence>
<sequence length="419" mass="46680">MNLNRLNVLVGLAFLLLMGNCSNKAEHPEPQPPEIPDVVDDGSILFGIVEPLWEVGNPDPLNNYFQVRGFDLDKAANLVGAIGAQSFRLMMNNGTFENGEGYNEQLVSYYKSAINKLKNNGVKQIIGMCMVFPNNSGFVPDSPYSAPRINDKDYGKWLSAVADTWALIAKTFPEIEYWEMGNEFNANVFYHPNGFDGAFGSEGTGGFTRTELIQQNVNYMYYASRGIKRGNPNTKTVMPGYSPGTGGLGSGDLRSFMTGIYDLIQSGDYPFGAASSKDPNDYFENLAWHPYVNTGGVNGDWVKANNQIYEISTLYGDQGKAVFFTEFGFTDYGDGNTEMEQIKDMEMAFNYTRTDMSYVKNMTAFRLFECEFANQWGGKGEVHFGYFREPSQGKGFSPKAKAYALQTIYNGKGNLTQYE</sequence>
<keyword evidence="2 3" id="KW-0326">Glycosidase</keyword>
<name>A0A4U0NZ07_9SPHI</name>
<dbReference type="Gene3D" id="3.20.20.80">
    <property type="entry name" value="Glycosidases"/>
    <property type="match status" value="1"/>
</dbReference>
<dbReference type="RefSeq" id="WP_136901984.1">
    <property type="nucleotide sequence ID" value="NZ_SUME01000005.1"/>
</dbReference>
<gene>
    <name evidence="6" type="ORF">FAZ15_14255</name>
</gene>
<comment type="caution">
    <text evidence="6">The sequence shown here is derived from an EMBL/GenBank/DDBJ whole genome shotgun (WGS) entry which is preliminary data.</text>
</comment>
<evidence type="ECO:0000256" key="2">
    <source>
        <dbReference type="ARBA" id="ARBA00023295"/>
    </source>
</evidence>
<evidence type="ECO:0000313" key="6">
    <source>
        <dbReference type="EMBL" id="TJZ60043.1"/>
    </source>
</evidence>
<comment type="similarity">
    <text evidence="3">Belongs to the glycosyl hydrolase 5 (cellulase A) family.</text>
</comment>
<dbReference type="OrthoDB" id="1430532at2"/>
<dbReference type="AlphaFoldDB" id="A0A4U0NZ07"/>
<evidence type="ECO:0000256" key="1">
    <source>
        <dbReference type="ARBA" id="ARBA00022801"/>
    </source>
</evidence>
<feature type="chain" id="PRO_5021014207" description="Glycoside hydrolase family 5 domain-containing protein" evidence="4">
    <location>
        <begin position="25"/>
        <end position="419"/>
    </location>
</feature>
<protein>
    <recommendedName>
        <fullName evidence="5">Glycoside hydrolase family 5 domain-containing protein</fullName>
    </recommendedName>
</protein>
<reference evidence="6 7" key="1">
    <citation type="submission" date="2019-04" db="EMBL/GenBank/DDBJ databases">
        <title>Sphingobacterium olei sp. nov., isolated from oil-contaminated soil.</title>
        <authorList>
            <person name="Liu B."/>
        </authorList>
    </citation>
    <scope>NUCLEOTIDE SEQUENCE [LARGE SCALE GENOMIC DNA]</scope>
    <source>
        <strain evidence="6 7">HAL-9</strain>
    </source>
</reference>
<dbReference type="InterPro" id="IPR017853">
    <property type="entry name" value="GH"/>
</dbReference>
<evidence type="ECO:0000256" key="4">
    <source>
        <dbReference type="SAM" id="SignalP"/>
    </source>
</evidence>
<dbReference type="Proteomes" id="UP000306808">
    <property type="component" value="Unassembled WGS sequence"/>
</dbReference>
<dbReference type="EMBL" id="SUME01000005">
    <property type="protein sequence ID" value="TJZ60043.1"/>
    <property type="molecule type" value="Genomic_DNA"/>
</dbReference>
<organism evidence="6 7">
    <name type="scientific">Sphingobacterium olei</name>
    <dbReference type="NCBI Taxonomy" id="2571155"/>
    <lineage>
        <taxon>Bacteria</taxon>
        <taxon>Pseudomonadati</taxon>
        <taxon>Bacteroidota</taxon>
        <taxon>Sphingobacteriia</taxon>
        <taxon>Sphingobacteriales</taxon>
        <taxon>Sphingobacteriaceae</taxon>
        <taxon>Sphingobacterium</taxon>
    </lineage>
</organism>
<evidence type="ECO:0000256" key="3">
    <source>
        <dbReference type="RuleBase" id="RU361153"/>
    </source>
</evidence>
<proteinExistence type="inferred from homology"/>
<dbReference type="SUPFAM" id="SSF51445">
    <property type="entry name" value="(Trans)glycosidases"/>
    <property type="match status" value="1"/>
</dbReference>
<feature type="domain" description="Glycoside hydrolase family 5" evidence="5">
    <location>
        <begin position="75"/>
        <end position="345"/>
    </location>
</feature>
<dbReference type="InterPro" id="IPR001547">
    <property type="entry name" value="Glyco_hydro_5"/>
</dbReference>
<keyword evidence="7" id="KW-1185">Reference proteome</keyword>
<evidence type="ECO:0000259" key="5">
    <source>
        <dbReference type="Pfam" id="PF00150"/>
    </source>
</evidence>
<dbReference type="GO" id="GO:0000272">
    <property type="term" value="P:polysaccharide catabolic process"/>
    <property type="evidence" value="ECO:0007669"/>
    <property type="project" value="InterPro"/>
</dbReference>